<protein>
    <submittedName>
        <fullName evidence="2">Uncharacterized protein</fullName>
    </submittedName>
</protein>
<proteinExistence type="predicted"/>
<gene>
    <name evidence="2" type="ORF">EL17_06460</name>
</gene>
<dbReference type="AlphaFoldDB" id="A0A074L1J5"/>
<sequence>MKKIFLILTLLYTSQVKAQHSSEWFARTNANIVQNYTFDRGYALGIGAHLGYKPSSKIARKWSPVFLLGMETVPGCINPDNCDVFWYDYNFRIQGGFERIILDTGRDKLTLGLGASIFAGRLLTGRL</sequence>
<feature type="signal peptide" evidence="1">
    <location>
        <begin position="1"/>
        <end position="18"/>
    </location>
</feature>
<name>A0A074L1J5_9BACT</name>
<dbReference type="RefSeq" id="WP_035072307.1">
    <property type="nucleotide sequence ID" value="NZ_JMIH01000015.1"/>
</dbReference>
<dbReference type="EMBL" id="JMIH01000015">
    <property type="protein sequence ID" value="KEO74375.1"/>
    <property type="molecule type" value="Genomic_DNA"/>
</dbReference>
<reference evidence="2 3" key="1">
    <citation type="submission" date="2014-04" db="EMBL/GenBank/DDBJ databases">
        <title>Characterization and application of a salt tolerant electro-active bacterium.</title>
        <authorList>
            <person name="Yang L."/>
            <person name="Wei S."/>
            <person name="Tay Q.X.M."/>
        </authorList>
    </citation>
    <scope>NUCLEOTIDE SEQUENCE [LARGE SCALE GENOMIC DNA]</scope>
    <source>
        <strain evidence="2 3">LY1</strain>
    </source>
</reference>
<comment type="caution">
    <text evidence="2">The sequence shown here is derived from an EMBL/GenBank/DDBJ whole genome shotgun (WGS) entry which is preliminary data.</text>
</comment>
<organism evidence="2 3">
    <name type="scientific">Anditalea andensis</name>
    <dbReference type="NCBI Taxonomy" id="1048983"/>
    <lineage>
        <taxon>Bacteria</taxon>
        <taxon>Pseudomonadati</taxon>
        <taxon>Bacteroidota</taxon>
        <taxon>Cytophagia</taxon>
        <taxon>Cytophagales</taxon>
        <taxon>Cytophagaceae</taxon>
        <taxon>Anditalea</taxon>
    </lineage>
</organism>
<feature type="chain" id="PRO_5001695631" evidence="1">
    <location>
        <begin position="19"/>
        <end position="127"/>
    </location>
</feature>
<dbReference type="STRING" id="1048983.EL17_06460"/>
<evidence type="ECO:0000313" key="2">
    <source>
        <dbReference type="EMBL" id="KEO74375.1"/>
    </source>
</evidence>
<evidence type="ECO:0000256" key="1">
    <source>
        <dbReference type="SAM" id="SignalP"/>
    </source>
</evidence>
<keyword evidence="3" id="KW-1185">Reference proteome</keyword>
<accession>A0A074L1J5</accession>
<dbReference type="Proteomes" id="UP000027821">
    <property type="component" value="Unassembled WGS sequence"/>
</dbReference>
<keyword evidence="1" id="KW-0732">Signal</keyword>
<evidence type="ECO:0000313" key="3">
    <source>
        <dbReference type="Proteomes" id="UP000027821"/>
    </source>
</evidence>
<dbReference type="OrthoDB" id="9860639at2"/>